<organism evidence="4 5">
    <name type="scientific">Pseudogracilibacillus auburnensis</name>
    <dbReference type="NCBI Taxonomy" id="1494959"/>
    <lineage>
        <taxon>Bacteria</taxon>
        <taxon>Bacillati</taxon>
        <taxon>Bacillota</taxon>
        <taxon>Bacilli</taxon>
        <taxon>Bacillales</taxon>
        <taxon>Bacillaceae</taxon>
        <taxon>Pseudogracilibacillus</taxon>
    </lineage>
</organism>
<comment type="caution">
    <text evidence="4">The sequence shown here is derived from an EMBL/GenBank/DDBJ whole genome shotgun (WGS) entry which is preliminary data.</text>
</comment>
<dbReference type="SMART" id="SM00382">
    <property type="entry name" value="AAA"/>
    <property type="match status" value="2"/>
</dbReference>
<dbReference type="InterPro" id="IPR017871">
    <property type="entry name" value="ABC_transporter-like_CS"/>
</dbReference>
<sequence>MILEAKNIELTIKDRKLLDIDQLYIHNMDRIGVVGRNGSGKTTILSILSGEIEADKGEVMTTVSRYYLPQLQEMDTFKSGGEITKGYIDKALATKAEILFADEPTTNFDARSIEELEKHFIRYRGAIVLVSHNRYFLDQICTKIWEIEEGNIKEFIGNYTNYVEQKELLRRKQKDEYEKFITKKRQLERATKLKEQNAKKMIKPPSKRMGTSESRLYKMEYATKQKKLHQNIKALETRVEKLENVKKPKELPAIKMNLPNTEQIKGRNVVRVKNLSVNFEDHVLWRDASFVIKGGEKVAIIGNNGVGKTTLLKQILLRVPKVSISPVVKIGYFSQKIDILENMKTILENVKSTSLYPEDIVRTVLARLHFFGEDVFKSIEVLSGGEKVKVAFAKVFLSDMNVLVMDEPTNYLDIETVEALEKLLINYEGTVIFVSHDSRFVENIATKIIEISQQKVIEFTGSYKEFRKRNRKTEHDYIKDELLKVEIKLTEIISKLNSESSDKLEQKFQMLINERNNLRNRLKI</sequence>
<evidence type="ECO:0000256" key="2">
    <source>
        <dbReference type="ARBA" id="ARBA00022840"/>
    </source>
</evidence>
<dbReference type="PANTHER" id="PTHR42855">
    <property type="entry name" value="ABC TRANSPORTER ATP-BINDING SUBUNIT"/>
    <property type="match status" value="1"/>
</dbReference>
<dbReference type="GO" id="GO:0016887">
    <property type="term" value="F:ATP hydrolysis activity"/>
    <property type="evidence" value="ECO:0007669"/>
    <property type="project" value="InterPro"/>
</dbReference>
<dbReference type="InterPro" id="IPR051309">
    <property type="entry name" value="ABCF_ATPase"/>
</dbReference>
<protein>
    <submittedName>
        <fullName evidence="4">Pleuromutilin/lincosamide/streptogramin A transport system ATP-binding/permease protein</fullName>
    </submittedName>
</protein>
<feature type="domain" description="ABC transporter" evidence="3">
    <location>
        <begin position="270"/>
        <end position="478"/>
    </location>
</feature>
<dbReference type="PANTHER" id="PTHR42855:SF2">
    <property type="entry name" value="DRUG RESISTANCE ABC TRANSPORTER,ATP-BINDING PROTEIN"/>
    <property type="match status" value="1"/>
</dbReference>
<dbReference type="InterPro" id="IPR027417">
    <property type="entry name" value="P-loop_NTPase"/>
</dbReference>
<evidence type="ECO:0000313" key="4">
    <source>
        <dbReference type="EMBL" id="PXW85111.1"/>
    </source>
</evidence>
<dbReference type="Gene3D" id="3.40.50.300">
    <property type="entry name" value="P-loop containing nucleotide triphosphate hydrolases"/>
    <property type="match status" value="3"/>
</dbReference>
<dbReference type="SUPFAM" id="SSF52540">
    <property type="entry name" value="P-loop containing nucleoside triphosphate hydrolases"/>
    <property type="match status" value="2"/>
</dbReference>
<dbReference type="InterPro" id="IPR003593">
    <property type="entry name" value="AAA+_ATPase"/>
</dbReference>
<keyword evidence="2 4" id="KW-0067">ATP-binding</keyword>
<dbReference type="InterPro" id="IPR003439">
    <property type="entry name" value="ABC_transporter-like_ATP-bd"/>
</dbReference>
<dbReference type="AlphaFoldDB" id="A0A2V3VWA9"/>
<dbReference type="PROSITE" id="PS50893">
    <property type="entry name" value="ABC_TRANSPORTER_2"/>
    <property type="match status" value="1"/>
</dbReference>
<evidence type="ECO:0000256" key="1">
    <source>
        <dbReference type="ARBA" id="ARBA00022741"/>
    </source>
</evidence>
<dbReference type="EMBL" id="QJJQ01000012">
    <property type="protein sequence ID" value="PXW85111.1"/>
    <property type="molecule type" value="Genomic_DNA"/>
</dbReference>
<proteinExistence type="predicted"/>
<evidence type="ECO:0000259" key="3">
    <source>
        <dbReference type="PROSITE" id="PS50893"/>
    </source>
</evidence>
<reference evidence="4 5" key="1">
    <citation type="submission" date="2018-05" db="EMBL/GenBank/DDBJ databases">
        <title>Genomic Encyclopedia of Type Strains, Phase IV (KMG-IV): sequencing the most valuable type-strain genomes for metagenomic binning, comparative biology and taxonomic classification.</title>
        <authorList>
            <person name="Goeker M."/>
        </authorList>
    </citation>
    <scope>NUCLEOTIDE SEQUENCE [LARGE SCALE GENOMIC DNA]</scope>
    <source>
        <strain evidence="4 5">DSM 28556</strain>
    </source>
</reference>
<dbReference type="CDD" id="cd03221">
    <property type="entry name" value="ABCF_EF-3"/>
    <property type="match status" value="2"/>
</dbReference>
<keyword evidence="5" id="KW-1185">Reference proteome</keyword>
<dbReference type="PROSITE" id="PS00211">
    <property type="entry name" value="ABC_TRANSPORTER_1"/>
    <property type="match status" value="1"/>
</dbReference>
<dbReference type="GO" id="GO:0005524">
    <property type="term" value="F:ATP binding"/>
    <property type="evidence" value="ECO:0007669"/>
    <property type="project" value="UniProtKB-KW"/>
</dbReference>
<gene>
    <name evidence="4" type="ORF">DFR56_11289</name>
</gene>
<keyword evidence="1" id="KW-0547">Nucleotide-binding</keyword>
<dbReference type="Proteomes" id="UP000247978">
    <property type="component" value="Unassembled WGS sequence"/>
</dbReference>
<dbReference type="Pfam" id="PF00005">
    <property type="entry name" value="ABC_tran"/>
    <property type="match status" value="2"/>
</dbReference>
<name>A0A2V3VWA9_9BACI</name>
<dbReference type="NCBIfam" id="NF000355">
    <property type="entry name" value="ribo_prot_ABC_F"/>
    <property type="match status" value="1"/>
</dbReference>
<accession>A0A2V3VWA9</accession>
<dbReference type="NCBIfam" id="NF000170">
    <property type="entry name" value="ABCF_Vga_all"/>
    <property type="match status" value="1"/>
</dbReference>
<evidence type="ECO:0000313" key="5">
    <source>
        <dbReference type="Proteomes" id="UP000247978"/>
    </source>
</evidence>